<dbReference type="PANTHER" id="PTHR11879:SF22">
    <property type="entry name" value="ASPARTATE AMINOTRANSFERASE, MITOCHONDRIAL"/>
    <property type="match status" value="1"/>
</dbReference>
<keyword evidence="6" id="KW-0663">Pyridoxal phosphate</keyword>
<dbReference type="CDD" id="cd00609">
    <property type="entry name" value="AAT_like"/>
    <property type="match status" value="1"/>
</dbReference>
<evidence type="ECO:0000256" key="7">
    <source>
        <dbReference type="ARBA" id="ARBA00049185"/>
    </source>
</evidence>
<dbReference type="NCBIfam" id="NF006719">
    <property type="entry name" value="PRK09257.1"/>
    <property type="match status" value="1"/>
</dbReference>
<evidence type="ECO:0000256" key="6">
    <source>
        <dbReference type="ARBA" id="ARBA00022898"/>
    </source>
</evidence>
<dbReference type="EMBL" id="BDGX01000026">
    <property type="protein sequence ID" value="GAV50709.1"/>
    <property type="molecule type" value="Genomic_DNA"/>
</dbReference>
<accession>A0A1Q3A4T8</accession>
<evidence type="ECO:0000259" key="9">
    <source>
        <dbReference type="Pfam" id="PF00155"/>
    </source>
</evidence>
<dbReference type="EC" id="2.6.1.1" evidence="8"/>
<dbReference type="GO" id="GO:0006533">
    <property type="term" value="P:L-aspartate catabolic process"/>
    <property type="evidence" value="ECO:0007669"/>
    <property type="project" value="TreeGrafter"/>
</dbReference>
<keyword evidence="5 8" id="KW-0808">Transferase</keyword>
<dbReference type="InterPro" id="IPR000796">
    <property type="entry name" value="Asp_trans"/>
</dbReference>
<evidence type="ECO:0000256" key="5">
    <source>
        <dbReference type="ARBA" id="ARBA00022679"/>
    </source>
</evidence>
<dbReference type="GO" id="GO:0005739">
    <property type="term" value="C:mitochondrion"/>
    <property type="evidence" value="ECO:0007669"/>
    <property type="project" value="TreeGrafter"/>
</dbReference>
<gene>
    <name evidence="10" type="ORF">ZYGR_0Z01320</name>
</gene>
<dbReference type="FunFam" id="3.40.640.10:FF:000066">
    <property type="entry name" value="Aspartate aminotransferase"/>
    <property type="match status" value="1"/>
</dbReference>
<dbReference type="InterPro" id="IPR015421">
    <property type="entry name" value="PyrdxlP-dep_Trfase_major"/>
</dbReference>
<organism evidence="10 11">
    <name type="scientific">Zygosaccharomyces rouxii</name>
    <dbReference type="NCBI Taxonomy" id="4956"/>
    <lineage>
        <taxon>Eukaryota</taxon>
        <taxon>Fungi</taxon>
        <taxon>Dikarya</taxon>
        <taxon>Ascomycota</taxon>
        <taxon>Saccharomycotina</taxon>
        <taxon>Saccharomycetes</taxon>
        <taxon>Saccharomycetales</taxon>
        <taxon>Saccharomycetaceae</taxon>
        <taxon>Zygosaccharomyces</taxon>
    </lineage>
</organism>
<dbReference type="InterPro" id="IPR015422">
    <property type="entry name" value="PyrdxlP-dep_Trfase_small"/>
</dbReference>
<evidence type="ECO:0000256" key="1">
    <source>
        <dbReference type="ARBA" id="ARBA00001933"/>
    </source>
</evidence>
<protein>
    <recommendedName>
        <fullName evidence="8">Aspartate aminotransferase</fullName>
        <ecNumber evidence="8">2.6.1.1</ecNumber>
    </recommendedName>
</protein>
<dbReference type="OrthoDB" id="6752799at2759"/>
<dbReference type="InterPro" id="IPR015424">
    <property type="entry name" value="PyrdxlP-dep_Trfase"/>
</dbReference>
<dbReference type="SUPFAM" id="SSF53383">
    <property type="entry name" value="PLP-dependent transferases"/>
    <property type="match status" value="1"/>
</dbReference>
<dbReference type="Gene3D" id="3.90.1150.10">
    <property type="entry name" value="Aspartate Aminotransferase, domain 1"/>
    <property type="match status" value="1"/>
</dbReference>
<comment type="caution">
    <text evidence="10">The sequence shown here is derived from an EMBL/GenBank/DDBJ whole genome shotgun (WGS) entry which is preliminary data.</text>
</comment>
<dbReference type="Pfam" id="PF00155">
    <property type="entry name" value="Aminotran_1_2"/>
    <property type="match status" value="1"/>
</dbReference>
<comment type="catalytic activity">
    <reaction evidence="7 8">
        <text>L-aspartate + 2-oxoglutarate = oxaloacetate + L-glutamate</text>
        <dbReference type="Rhea" id="RHEA:21824"/>
        <dbReference type="ChEBI" id="CHEBI:16452"/>
        <dbReference type="ChEBI" id="CHEBI:16810"/>
        <dbReference type="ChEBI" id="CHEBI:29985"/>
        <dbReference type="ChEBI" id="CHEBI:29991"/>
        <dbReference type="EC" id="2.6.1.1"/>
    </reaction>
</comment>
<comment type="cofactor">
    <cofactor evidence="1">
        <name>pyridoxal 5'-phosphate</name>
        <dbReference type="ChEBI" id="CHEBI:597326"/>
    </cofactor>
</comment>
<dbReference type="Proteomes" id="UP000187013">
    <property type="component" value="Unassembled WGS sequence"/>
</dbReference>
<evidence type="ECO:0000256" key="3">
    <source>
        <dbReference type="ARBA" id="ARBA00011738"/>
    </source>
</evidence>
<comment type="subunit">
    <text evidence="3 8">Homodimer.</text>
</comment>
<dbReference type="eggNOG" id="KOG1411">
    <property type="taxonomic scope" value="Eukaryota"/>
</dbReference>
<dbReference type="PRINTS" id="PR00799">
    <property type="entry name" value="TRANSAMINASE"/>
</dbReference>
<comment type="miscellaneous">
    <text evidence="8">In eukaryotes there are cytoplasmic, mitochondrial and chloroplastic isozymes.</text>
</comment>
<dbReference type="InterPro" id="IPR004839">
    <property type="entry name" value="Aminotransferase_I/II_large"/>
</dbReference>
<comment type="similarity">
    <text evidence="2">Belongs to the class-I pyridoxal-phosphate-dependent aminotransferase family.</text>
</comment>
<feature type="domain" description="Aminotransferase class I/classII large" evidence="9">
    <location>
        <begin position="51"/>
        <end position="432"/>
    </location>
</feature>
<evidence type="ECO:0000256" key="2">
    <source>
        <dbReference type="ARBA" id="ARBA00007441"/>
    </source>
</evidence>
<dbReference type="Gene3D" id="3.40.640.10">
    <property type="entry name" value="Type I PLP-dependent aspartate aminotransferase-like (Major domain)"/>
    <property type="match status" value="1"/>
</dbReference>
<reference evidence="10 11" key="1">
    <citation type="submission" date="2016-08" db="EMBL/GenBank/DDBJ databases">
        <title>Draft genome sequence of allopolyploid Zygosaccharomyces rouxii.</title>
        <authorList>
            <person name="Watanabe J."/>
            <person name="Uehara K."/>
            <person name="Mogi Y."/>
            <person name="Tsukioka Y."/>
        </authorList>
    </citation>
    <scope>NUCLEOTIDE SEQUENCE [LARGE SCALE GENOMIC DNA]</scope>
    <source>
        <strain evidence="10 11">NBRC 110957</strain>
    </source>
</reference>
<name>A0A1Q3A4T8_ZYGRO</name>
<evidence type="ECO:0000313" key="10">
    <source>
        <dbReference type="EMBL" id="GAV50709.1"/>
    </source>
</evidence>
<evidence type="ECO:0000256" key="4">
    <source>
        <dbReference type="ARBA" id="ARBA00022576"/>
    </source>
</evidence>
<dbReference type="AlphaFoldDB" id="A0A1Q3A4T8"/>
<dbReference type="PANTHER" id="PTHR11879">
    <property type="entry name" value="ASPARTATE AMINOTRANSFERASE"/>
    <property type="match status" value="1"/>
</dbReference>
<proteinExistence type="inferred from homology"/>
<dbReference type="GO" id="GO:0004069">
    <property type="term" value="F:L-aspartate:2-oxoglutarate aminotransferase activity"/>
    <property type="evidence" value="ECO:0007669"/>
    <property type="project" value="UniProtKB-EC"/>
</dbReference>
<keyword evidence="4 8" id="KW-0032">Aminotransferase</keyword>
<evidence type="ECO:0000256" key="8">
    <source>
        <dbReference type="RuleBase" id="RU000480"/>
    </source>
</evidence>
<evidence type="ECO:0000313" key="11">
    <source>
        <dbReference type="Proteomes" id="UP000187013"/>
    </source>
</evidence>
<dbReference type="InterPro" id="IPR004838">
    <property type="entry name" value="NHTrfase_class1_PyrdxlP-BS"/>
</dbReference>
<dbReference type="PROSITE" id="PS00105">
    <property type="entry name" value="AA_TRANSFER_CLASS_1"/>
    <property type="match status" value="1"/>
</dbReference>
<sequence>MSNWLQCSRRCFWNRTNYGIRALSSFDKIPRAPPDKILGLTEQFSKDKNAKKVNLTVGVYKDNQGLVTTFPTVAKAQKILDQDENMNSDLSYLPIIGSPAYRKSTLNFLFRDSCPESGPKLLEQERVSFVQTLSGTGALVVAADLLAQFVSRTVWIPNLSWPNHTNIFKRHGFNDVRQYSYYENGKLTVDKWIDNLKKNVKKNDGSRHCIILHACCHNPTGVDPTVEQWRKILDTVRELEMIPIIDMAYQGLVSGNPAKDAYVLRMCLDESRYGNWPHGLFLCQSFAKNMGLYGERVGSLSVVVPPNQPESKGNVESQLKQIVRSMYSSPPAYGCRVATMVLSSDDFKRDWYKDVESMVQRLLNVRQGMYDRLGWEGLINFEQQHGMFFYTGLKPHALNRLRDEYSIYMTMDGRLSLSGVNDHNIDYVCDAFKAILD</sequence>
<dbReference type="GO" id="GO:0030170">
    <property type="term" value="F:pyridoxal phosphate binding"/>
    <property type="evidence" value="ECO:0007669"/>
    <property type="project" value="InterPro"/>
</dbReference>